<dbReference type="InterPro" id="IPR047798">
    <property type="entry name" value="BPSS1780-like"/>
</dbReference>
<gene>
    <name evidence="2" type="ORF">D0Y53_11865</name>
</gene>
<reference evidence="2 3" key="1">
    <citation type="submission" date="2018-08" db="EMBL/GenBank/DDBJ databases">
        <title>Lysobacter weifangensis sp. nov., a new member of the family 'Xanthomonadaceae', isolated from soil in a farmland.</title>
        <authorList>
            <person name="Zhao H."/>
        </authorList>
    </citation>
    <scope>NUCLEOTIDE SEQUENCE [LARGE SCALE GENOMIC DNA]</scope>
    <source>
        <strain evidence="2 3">WF-2</strain>
    </source>
</reference>
<feature type="transmembrane region" description="Helical" evidence="1">
    <location>
        <begin position="103"/>
        <end position="125"/>
    </location>
</feature>
<dbReference type="RefSeq" id="WP_117203534.1">
    <property type="nucleotide sequence ID" value="NZ_JBHTBK010000049.1"/>
</dbReference>
<keyword evidence="1" id="KW-1133">Transmembrane helix</keyword>
<evidence type="ECO:0000313" key="2">
    <source>
        <dbReference type="EMBL" id="RFP58997.1"/>
    </source>
</evidence>
<name>A0A372DHM3_9GAMM</name>
<organism evidence="2 3">
    <name type="scientific">Cognatiluteimonas weifangensis</name>
    <dbReference type="NCBI Taxonomy" id="2303539"/>
    <lineage>
        <taxon>Bacteria</taxon>
        <taxon>Pseudomonadati</taxon>
        <taxon>Pseudomonadota</taxon>
        <taxon>Gammaproteobacteria</taxon>
        <taxon>Lysobacterales</taxon>
        <taxon>Lysobacteraceae</taxon>
        <taxon>Cognatiluteimonas</taxon>
    </lineage>
</organism>
<proteinExistence type="predicted"/>
<keyword evidence="3" id="KW-1185">Reference proteome</keyword>
<keyword evidence="1" id="KW-0472">Membrane</keyword>
<dbReference type="NCBIfam" id="NF041043">
    <property type="entry name" value="BPSS1780_fam"/>
    <property type="match status" value="1"/>
</dbReference>
<evidence type="ECO:0000313" key="3">
    <source>
        <dbReference type="Proteomes" id="UP000262917"/>
    </source>
</evidence>
<keyword evidence="1" id="KW-0812">Transmembrane</keyword>
<feature type="transmembrane region" description="Helical" evidence="1">
    <location>
        <begin position="159"/>
        <end position="185"/>
    </location>
</feature>
<comment type="caution">
    <text evidence="2">The sequence shown here is derived from an EMBL/GenBank/DDBJ whole genome shotgun (WGS) entry which is preliminary data.</text>
</comment>
<sequence length="288" mass="30129">MTDVRKLPASAGAEWLLGGFGLLRKAPLGLGLLGVIYGLIAVLVARSAEQDMNLFLLAELALVLIGPLLLGGFVYAARSVDQGGRAEPGQLLQGVRSGRSARLLAMLLPQVVALVVCIVLLFLLVGGSELLQLAQAMERMQGQAAPDPALMAGLPFGRLALWLLLVFVVGILASFFTFVAVPEVMFTDSGALDAMRRSFRACMRNLAAVAVFLVLMAIAVIALYIAILIVGVAVKLVAGATAMQVAVQLLAMAVFMPLVTGAMYFAWKQMLADGDAATAAPSATGFEA</sequence>
<feature type="transmembrane region" description="Helical" evidence="1">
    <location>
        <begin position="54"/>
        <end position="76"/>
    </location>
</feature>
<accession>A0A372DHM3</accession>
<feature type="transmembrane region" description="Helical" evidence="1">
    <location>
        <begin position="28"/>
        <end position="48"/>
    </location>
</feature>
<feature type="transmembrane region" description="Helical" evidence="1">
    <location>
        <begin position="245"/>
        <end position="267"/>
    </location>
</feature>
<evidence type="ECO:0000256" key="1">
    <source>
        <dbReference type="SAM" id="Phobius"/>
    </source>
</evidence>
<dbReference type="Proteomes" id="UP000262917">
    <property type="component" value="Unassembled WGS sequence"/>
</dbReference>
<feature type="transmembrane region" description="Helical" evidence="1">
    <location>
        <begin position="206"/>
        <end position="233"/>
    </location>
</feature>
<dbReference type="AlphaFoldDB" id="A0A372DHM3"/>
<dbReference type="EMBL" id="QVPD01000016">
    <property type="protein sequence ID" value="RFP58997.1"/>
    <property type="molecule type" value="Genomic_DNA"/>
</dbReference>
<protein>
    <submittedName>
        <fullName evidence="2">Uncharacterized protein</fullName>
    </submittedName>
</protein>
<dbReference type="OrthoDB" id="6008063at2"/>